<feature type="signal peptide" evidence="2">
    <location>
        <begin position="1"/>
        <end position="22"/>
    </location>
</feature>
<dbReference type="SUPFAM" id="SSF53474">
    <property type="entry name" value="alpha/beta-Hydrolases"/>
    <property type="match status" value="1"/>
</dbReference>
<feature type="compositionally biased region" description="Low complexity" evidence="1">
    <location>
        <begin position="28"/>
        <end position="40"/>
    </location>
</feature>
<dbReference type="InterPro" id="IPR029058">
    <property type="entry name" value="AB_hydrolase_fold"/>
</dbReference>
<gene>
    <name evidence="3" type="ORF">Pth03_71560</name>
</gene>
<sequence>MPGQRAMIAALLLLTACGGTVSGTTARSPGTPAAAVTASPSPSPSPSLTGPNAGGCYTEADGRIFSYEDGGDHVGVIMGEGAAGVVVSYERGGSVCTWRPLADRLKAGGYRVLLYERSPAADIERLVVRMSDRLKKDGATRVFLIGGSVGGSRSIDAAARMDKPPAGVVNLAGFATADAVQPLRSPLLMITAENDPGPSPAGYQEADRAAVNSPDHSVIIAKGENAHASMLFETAQGPMVLDAIMAFLARHHA</sequence>
<dbReference type="Gene3D" id="3.40.50.1820">
    <property type="entry name" value="alpha/beta hydrolase"/>
    <property type="match status" value="1"/>
</dbReference>
<proteinExistence type="predicted"/>
<name>A0A8J3Y0Z8_9ACTN</name>
<organism evidence="3 4">
    <name type="scientific">Planotetraspora thailandica</name>
    <dbReference type="NCBI Taxonomy" id="487172"/>
    <lineage>
        <taxon>Bacteria</taxon>
        <taxon>Bacillati</taxon>
        <taxon>Actinomycetota</taxon>
        <taxon>Actinomycetes</taxon>
        <taxon>Streptosporangiales</taxon>
        <taxon>Streptosporangiaceae</taxon>
        <taxon>Planotetraspora</taxon>
    </lineage>
</organism>
<keyword evidence="2" id="KW-0732">Signal</keyword>
<reference evidence="3" key="1">
    <citation type="submission" date="2021-01" db="EMBL/GenBank/DDBJ databases">
        <title>Whole genome shotgun sequence of Planotetraspora thailandica NBRC 104271.</title>
        <authorList>
            <person name="Komaki H."/>
            <person name="Tamura T."/>
        </authorList>
    </citation>
    <scope>NUCLEOTIDE SEQUENCE</scope>
    <source>
        <strain evidence="3">NBRC 104271</strain>
    </source>
</reference>
<feature type="chain" id="PRO_5038339687" description="Alpha/beta hydrolase" evidence="2">
    <location>
        <begin position="23"/>
        <end position="253"/>
    </location>
</feature>
<dbReference type="AlphaFoldDB" id="A0A8J3Y0Z8"/>
<protein>
    <recommendedName>
        <fullName evidence="5">Alpha/beta hydrolase</fullName>
    </recommendedName>
</protein>
<keyword evidence="4" id="KW-1185">Reference proteome</keyword>
<evidence type="ECO:0000313" key="3">
    <source>
        <dbReference type="EMBL" id="GII58767.1"/>
    </source>
</evidence>
<evidence type="ECO:0000256" key="1">
    <source>
        <dbReference type="SAM" id="MobiDB-lite"/>
    </source>
</evidence>
<feature type="region of interest" description="Disordered" evidence="1">
    <location>
        <begin position="24"/>
        <end position="53"/>
    </location>
</feature>
<dbReference type="Proteomes" id="UP000605992">
    <property type="component" value="Unassembled WGS sequence"/>
</dbReference>
<evidence type="ECO:0000313" key="4">
    <source>
        <dbReference type="Proteomes" id="UP000605992"/>
    </source>
</evidence>
<evidence type="ECO:0000256" key="2">
    <source>
        <dbReference type="SAM" id="SignalP"/>
    </source>
</evidence>
<accession>A0A8J3Y0Z8</accession>
<dbReference type="PROSITE" id="PS51257">
    <property type="entry name" value="PROKAR_LIPOPROTEIN"/>
    <property type="match status" value="1"/>
</dbReference>
<comment type="caution">
    <text evidence="3">The sequence shown here is derived from an EMBL/GenBank/DDBJ whole genome shotgun (WGS) entry which is preliminary data.</text>
</comment>
<evidence type="ECO:0008006" key="5">
    <source>
        <dbReference type="Google" id="ProtNLM"/>
    </source>
</evidence>
<dbReference type="RefSeq" id="WP_203948852.1">
    <property type="nucleotide sequence ID" value="NZ_BOOR01000070.1"/>
</dbReference>
<dbReference type="EMBL" id="BOOR01000070">
    <property type="protein sequence ID" value="GII58767.1"/>
    <property type="molecule type" value="Genomic_DNA"/>
</dbReference>